<dbReference type="SUPFAM" id="SSF50685">
    <property type="entry name" value="Barwin-like endoglucanases"/>
    <property type="match status" value="1"/>
</dbReference>
<organism evidence="3 4">
    <name type="scientific">Malassezia vespertilionis</name>
    <dbReference type="NCBI Taxonomy" id="2020962"/>
    <lineage>
        <taxon>Eukaryota</taxon>
        <taxon>Fungi</taxon>
        <taxon>Dikarya</taxon>
        <taxon>Basidiomycota</taxon>
        <taxon>Ustilaginomycotina</taxon>
        <taxon>Malasseziomycetes</taxon>
        <taxon>Malasseziales</taxon>
        <taxon>Malasseziaceae</taxon>
        <taxon>Malassezia</taxon>
    </lineage>
</organism>
<reference evidence="3 4" key="1">
    <citation type="submission" date="2017-10" db="EMBL/GenBank/DDBJ databases">
        <title>A novel species of cold-tolerant Malassezia isolated from bats.</title>
        <authorList>
            <person name="Lorch J.M."/>
            <person name="Palmer J.M."/>
            <person name="Vanderwolf K.J."/>
            <person name="Schmidt K.Z."/>
            <person name="Verant M.L."/>
            <person name="Weller T.J."/>
            <person name="Blehert D.S."/>
        </authorList>
    </citation>
    <scope>NUCLEOTIDE SEQUENCE [LARGE SCALE GENOMIC DNA]</scope>
    <source>
        <strain evidence="3 4">NWHC:44797-103</strain>
    </source>
</reference>
<evidence type="ECO:0000313" key="4">
    <source>
        <dbReference type="Proteomes" id="UP000232875"/>
    </source>
</evidence>
<dbReference type="PANTHER" id="PTHR31836">
    <property type="match status" value="1"/>
</dbReference>
<name>A0A2N1JD87_9BASI</name>
<feature type="chain" id="PRO_5014813208" description="RlpA-like protein double-psi beta-barrel domain-containing protein" evidence="2">
    <location>
        <begin position="20"/>
        <end position="137"/>
    </location>
</feature>
<gene>
    <name evidence="3" type="ORF">MVES_001650</name>
</gene>
<evidence type="ECO:0000313" key="3">
    <source>
        <dbReference type="EMBL" id="PKI84497.1"/>
    </source>
</evidence>
<sequence>MKFAAFLAAAAIALASVSAAEAPRAHLVKARMAEEAGLEKRGSGKLTWYGGGMLSNPACGGSAPGDDELVVAVAQNGGYGSCNQRVELHYQGKSVKATIRDYCDGCAYGHFDATKGLFSHFANLDEGVLTGMKFKLL</sequence>
<dbReference type="STRING" id="2020962.A0A2N1JD87"/>
<dbReference type="InterPro" id="IPR051477">
    <property type="entry name" value="Expansin_CellWall"/>
</dbReference>
<dbReference type="Proteomes" id="UP000232875">
    <property type="component" value="Unassembled WGS sequence"/>
</dbReference>
<dbReference type="EMBL" id="KZ454989">
    <property type="protein sequence ID" value="PKI84497.1"/>
    <property type="molecule type" value="Genomic_DNA"/>
</dbReference>
<feature type="signal peptide" evidence="2">
    <location>
        <begin position="1"/>
        <end position="19"/>
    </location>
</feature>
<accession>A0A2N1JD87</accession>
<proteinExistence type="predicted"/>
<dbReference type="AlphaFoldDB" id="A0A2N1JD87"/>
<evidence type="ECO:0000256" key="1">
    <source>
        <dbReference type="ARBA" id="ARBA00022729"/>
    </source>
</evidence>
<dbReference type="CDD" id="cd22191">
    <property type="entry name" value="DPBB_RlpA_EXP_N-like"/>
    <property type="match status" value="1"/>
</dbReference>
<evidence type="ECO:0000256" key="2">
    <source>
        <dbReference type="SAM" id="SignalP"/>
    </source>
</evidence>
<dbReference type="Gene3D" id="2.40.40.10">
    <property type="entry name" value="RlpA-like domain"/>
    <property type="match status" value="1"/>
</dbReference>
<dbReference type="InterPro" id="IPR036908">
    <property type="entry name" value="RlpA-like_sf"/>
</dbReference>
<keyword evidence="4" id="KW-1185">Reference proteome</keyword>
<protein>
    <recommendedName>
        <fullName evidence="5">RlpA-like protein double-psi beta-barrel domain-containing protein</fullName>
    </recommendedName>
</protein>
<evidence type="ECO:0008006" key="5">
    <source>
        <dbReference type="Google" id="ProtNLM"/>
    </source>
</evidence>
<dbReference type="OrthoDB" id="406505at2759"/>
<dbReference type="PANTHER" id="PTHR31836:SF25">
    <property type="entry name" value="RLPA-LIKE PROTEIN DOUBLE-PSI BETA-BARREL DOMAIN-CONTAINING PROTEIN"/>
    <property type="match status" value="1"/>
</dbReference>
<keyword evidence="1 2" id="KW-0732">Signal</keyword>